<evidence type="ECO:0000256" key="4">
    <source>
        <dbReference type="ARBA" id="ARBA00023136"/>
    </source>
</evidence>
<keyword evidence="7" id="KW-1185">Reference proteome</keyword>
<dbReference type="AlphaFoldDB" id="A0A4R5KFB8"/>
<name>A0A4R5KFB8_9MICC</name>
<sequence>MVDRAITRLTSLAISSARFSYFAAGYSLACWYSQVPAVRERLGLNDLELGCALTIAPLTTLISTFLYGRLSSDAHKGRRLSISLVLLSTFVLGIGLADSKPWLFISLVLLGISNCAVQIESNSRAHLVEDVSRKSFSLSCHGFYSVGVAVAGVLATIIPGNNAGPPMLLFSPGLVVLVGLGIFRIQPIQEAASREAAEASWSERTVRLSRGLPIVLLPGLGMVLLALESTVNGWHSALALENDPGADWPGIIFAAYGTGSLLIRFTGDFVRRKYGLLTTFVVMFPVSFSCFAIYLMTHSVLVLVVFFFLLGVALGIAYPDALRLASLREGSGSNREISTVIKFGTLGVVLSNPAIGLTSEFIGVGGAFLVLNIVALVAAGPVAVKLVSSAKEMAFGTRRESAGRINR</sequence>
<evidence type="ECO:0000256" key="1">
    <source>
        <dbReference type="ARBA" id="ARBA00004141"/>
    </source>
</evidence>
<feature type="transmembrane region" description="Helical" evidence="5">
    <location>
        <begin position="47"/>
        <end position="68"/>
    </location>
</feature>
<proteinExistence type="predicted"/>
<feature type="transmembrane region" description="Helical" evidence="5">
    <location>
        <begin position="248"/>
        <end position="267"/>
    </location>
</feature>
<feature type="transmembrane region" description="Helical" evidence="5">
    <location>
        <begin position="103"/>
        <end position="121"/>
    </location>
</feature>
<organism evidence="6 7">
    <name type="scientific">Arthrobacter terricola</name>
    <dbReference type="NCBI Taxonomy" id="2547396"/>
    <lineage>
        <taxon>Bacteria</taxon>
        <taxon>Bacillati</taxon>
        <taxon>Actinomycetota</taxon>
        <taxon>Actinomycetes</taxon>
        <taxon>Micrococcales</taxon>
        <taxon>Micrococcaceae</taxon>
        <taxon>Arthrobacter</taxon>
    </lineage>
</organism>
<feature type="transmembrane region" description="Helical" evidence="5">
    <location>
        <begin position="142"/>
        <end position="161"/>
    </location>
</feature>
<protein>
    <submittedName>
        <fullName evidence="6">MFS transporter</fullName>
    </submittedName>
</protein>
<comment type="subcellular location">
    <subcellularLocation>
        <location evidence="1">Membrane</location>
        <topology evidence="1">Multi-pass membrane protein</topology>
    </subcellularLocation>
</comment>
<dbReference type="InterPro" id="IPR011701">
    <property type="entry name" value="MFS"/>
</dbReference>
<dbReference type="PANTHER" id="PTHR23514">
    <property type="entry name" value="BYPASS OF STOP CODON PROTEIN 6"/>
    <property type="match status" value="1"/>
</dbReference>
<dbReference type="GO" id="GO:0022857">
    <property type="term" value="F:transmembrane transporter activity"/>
    <property type="evidence" value="ECO:0007669"/>
    <property type="project" value="InterPro"/>
</dbReference>
<keyword evidence="3 5" id="KW-1133">Transmembrane helix</keyword>
<feature type="transmembrane region" description="Helical" evidence="5">
    <location>
        <begin position="274"/>
        <end position="294"/>
    </location>
</feature>
<feature type="transmembrane region" description="Helical" evidence="5">
    <location>
        <begin position="12"/>
        <end position="35"/>
    </location>
</feature>
<feature type="transmembrane region" description="Helical" evidence="5">
    <location>
        <begin position="300"/>
        <end position="318"/>
    </location>
</feature>
<evidence type="ECO:0000256" key="5">
    <source>
        <dbReference type="SAM" id="Phobius"/>
    </source>
</evidence>
<accession>A0A4R5KFB8</accession>
<feature type="transmembrane region" description="Helical" evidence="5">
    <location>
        <begin position="361"/>
        <end position="384"/>
    </location>
</feature>
<evidence type="ECO:0000313" key="7">
    <source>
        <dbReference type="Proteomes" id="UP000295511"/>
    </source>
</evidence>
<feature type="transmembrane region" description="Helical" evidence="5">
    <location>
        <begin position="80"/>
        <end position="97"/>
    </location>
</feature>
<dbReference type="Proteomes" id="UP000295511">
    <property type="component" value="Unassembled WGS sequence"/>
</dbReference>
<dbReference type="EMBL" id="SMRU01000021">
    <property type="protein sequence ID" value="TDF92870.1"/>
    <property type="molecule type" value="Genomic_DNA"/>
</dbReference>
<dbReference type="OrthoDB" id="151222at2"/>
<feature type="transmembrane region" description="Helical" evidence="5">
    <location>
        <begin position="211"/>
        <end position="228"/>
    </location>
</feature>
<reference evidence="6 7" key="1">
    <citation type="submission" date="2019-03" db="EMBL/GenBank/DDBJ databases">
        <title>Whole genome sequence of Arthrobacter sp JH1-1.</title>
        <authorList>
            <person name="Trinh H.N."/>
        </authorList>
    </citation>
    <scope>NUCLEOTIDE SEQUENCE [LARGE SCALE GENOMIC DNA]</scope>
    <source>
        <strain evidence="6 7">JH1-1</strain>
    </source>
</reference>
<dbReference type="SUPFAM" id="SSF103473">
    <property type="entry name" value="MFS general substrate transporter"/>
    <property type="match status" value="1"/>
</dbReference>
<keyword evidence="2 5" id="KW-0812">Transmembrane</keyword>
<dbReference type="InterPro" id="IPR036259">
    <property type="entry name" value="MFS_trans_sf"/>
</dbReference>
<dbReference type="Pfam" id="PF07690">
    <property type="entry name" value="MFS_1"/>
    <property type="match status" value="1"/>
</dbReference>
<feature type="transmembrane region" description="Helical" evidence="5">
    <location>
        <begin position="167"/>
        <end position="185"/>
    </location>
</feature>
<evidence type="ECO:0000256" key="3">
    <source>
        <dbReference type="ARBA" id="ARBA00022989"/>
    </source>
</evidence>
<dbReference type="GO" id="GO:0016020">
    <property type="term" value="C:membrane"/>
    <property type="evidence" value="ECO:0007669"/>
    <property type="project" value="UniProtKB-SubCell"/>
</dbReference>
<evidence type="ECO:0000313" key="6">
    <source>
        <dbReference type="EMBL" id="TDF92870.1"/>
    </source>
</evidence>
<gene>
    <name evidence="6" type="ORF">E1809_17065</name>
</gene>
<evidence type="ECO:0000256" key="2">
    <source>
        <dbReference type="ARBA" id="ARBA00022692"/>
    </source>
</evidence>
<feature type="transmembrane region" description="Helical" evidence="5">
    <location>
        <begin position="339"/>
        <end position="355"/>
    </location>
</feature>
<dbReference type="InterPro" id="IPR051788">
    <property type="entry name" value="MFS_Transporter"/>
</dbReference>
<dbReference type="PANTHER" id="PTHR23514:SF13">
    <property type="entry name" value="INNER MEMBRANE PROTEIN YBJJ"/>
    <property type="match status" value="1"/>
</dbReference>
<dbReference type="Gene3D" id="1.20.1250.20">
    <property type="entry name" value="MFS general substrate transporter like domains"/>
    <property type="match status" value="2"/>
</dbReference>
<comment type="caution">
    <text evidence="6">The sequence shown here is derived from an EMBL/GenBank/DDBJ whole genome shotgun (WGS) entry which is preliminary data.</text>
</comment>
<keyword evidence="4 5" id="KW-0472">Membrane</keyword>